<keyword evidence="5 10" id="KW-0812">Transmembrane</keyword>
<dbReference type="GO" id="GO:0008324">
    <property type="term" value="F:monoatomic cation transmembrane transporter activity"/>
    <property type="evidence" value="ECO:0007669"/>
    <property type="project" value="InterPro"/>
</dbReference>
<dbReference type="InterPro" id="IPR006153">
    <property type="entry name" value="Cation/H_exchanger_TM"/>
</dbReference>
<reference evidence="13 14" key="2">
    <citation type="journal article" date="2016" name="Genome Announc.">
        <title>Complete Genome Sequence of the Highly Virulent Aeromonas schubertii Strain WL1483, Isolated from Diseased Snakehead Fish (Channa argus) in China.</title>
        <authorList>
            <person name="Liu L."/>
            <person name="Li N."/>
            <person name="Zhang D."/>
            <person name="Fu X."/>
            <person name="Shi C."/>
            <person name="Lin Q."/>
            <person name="Hao G."/>
        </authorList>
    </citation>
    <scope>NUCLEOTIDE SEQUENCE [LARGE SCALE GENOMIC DNA]</scope>
    <source>
        <strain evidence="13 14">WL1483</strain>
    </source>
</reference>
<feature type="domain" description="RCK N-terminal" evidence="11">
    <location>
        <begin position="402"/>
        <end position="519"/>
    </location>
</feature>
<feature type="transmembrane region" description="Helical" evidence="10">
    <location>
        <begin position="112"/>
        <end position="131"/>
    </location>
</feature>
<organism evidence="13 14">
    <name type="scientific">Aeromonas schubertii</name>
    <dbReference type="NCBI Taxonomy" id="652"/>
    <lineage>
        <taxon>Bacteria</taxon>
        <taxon>Pseudomonadati</taxon>
        <taxon>Pseudomonadota</taxon>
        <taxon>Gammaproteobacteria</taxon>
        <taxon>Aeromonadales</taxon>
        <taxon>Aeromonadaceae</taxon>
        <taxon>Aeromonas</taxon>
    </lineage>
</organism>
<dbReference type="Pfam" id="PF02254">
    <property type="entry name" value="TrkA_N"/>
    <property type="match status" value="1"/>
</dbReference>
<dbReference type="PANTHER" id="PTHR46157">
    <property type="entry name" value="K(+) EFFLUX ANTIPORTER 3, CHLOROPLASTIC"/>
    <property type="match status" value="1"/>
</dbReference>
<comment type="subcellular location">
    <subcellularLocation>
        <location evidence="1">Membrane</location>
        <topology evidence="1">Multi-pass membrane protein</topology>
    </subcellularLocation>
</comment>
<feature type="transmembrane region" description="Helical" evidence="10">
    <location>
        <begin position="172"/>
        <end position="196"/>
    </location>
</feature>
<feature type="transmembrane region" description="Helical" evidence="10">
    <location>
        <begin position="291"/>
        <end position="312"/>
    </location>
</feature>
<name>A0A0S2SPZ7_9GAMM</name>
<feature type="transmembrane region" description="Helical" evidence="10">
    <location>
        <begin position="266"/>
        <end position="284"/>
    </location>
</feature>
<dbReference type="InterPro" id="IPR036721">
    <property type="entry name" value="RCK_C_sf"/>
</dbReference>
<feature type="transmembrane region" description="Helical" evidence="10">
    <location>
        <begin position="356"/>
        <end position="373"/>
    </location>
</feature>
<dbReference type="GO" id="GO:0005886">
    <property type="term" value="C:plasma membrane"/>
    <property type="evidence" value="ECO:0007669"/>
    <property type="project" value="TreeGrafter"/>
</dbReference>
<dbReference type="InterPro" id="IPR036291">
    <property type="entry name" value="NAD(P)-bd_dom_sf"/>
</dbReference>
<evidence type="ECO:0000256" key="9">
    <source>
        <dbReference type="ARBA" id="ARBA00023136"/>
    </source>
</evidence>
<evidence type="ECO:0000313" key="13">
    <source>
        <dbReference type="EMBL" id="ALP43761.1"/>
    </source>
</evidence>
<proteinExistence type="predicted"/>
<keyword evidence="7 10" id="KW-1133">Transmembrane helix</keyword>
<keyword evidence="9 10" id="KW-0472">Membrane</keyword>
<protein>
    <submittedName>
        <fullName evidence="13">Kef-type K+ transport system membrane protein</fullName>
    </submittedName>
</protein>
<dbReference type="EMBL" id="CP013067">
    <property type="protein sequence ID" value="ALP43761.1"/>
    <property type="molecule type" value="Genomic_DNA"/>
</dbReference>
<evidence type="ECO:0000256" key="7">
    <source>
        <dbReference type="ARBA" id="ARBA00022989"/>
    </source>
</evidence>
<keyword evidence="2" id="KW-0813">Transport</keyword>
<evidence type="ECO:0000259" key="12">
    <source>
        <dbReference type="PROSITE" id="PS51202"/>
    </source>
</evidence>
<dbReference type="SUPFAM" id="SSF51735">
    <property type="entry name" value="NAD(P)-binding Rossmann-fold domains"/>
    <property type="match status" value="1"/>
</dbReference>
<dbReference type="KEGG" id="asr:WL1483_4342"/>
<dbReference type="InterPro" id="IPR038770">
    <property type="entry name" value="Na+/solute_symporter_sf"/>
</dbReference>
<evidence type="ECO:0000259" key="11">
    <source>
        <dbReference type="PROSITE" id="PS51201"/>
    </source>
</evidence>
<feature type="transmembrane region" description="Helical" evidence="10">
    <location>
        <begin position="49"/>
        <end position="69"/>
    </location>
</feature>
<accession>A0A0S2SPZ7</accession>
<dbReference type="PROSITE" id="PS51202">
    <property type="entry name" value="RCK_C"/>
    <property type="match status" value="1"/>
</dbReference>
<evidence type="ECO:0000256" key="3">
    <source>
        <dbReference type="ARBA" id="ARBA00022449"/>
    </source>
</evidence>
<evidence type="ECO:0000256" key="4">
    <source>
        <dbReference type="ARBA" id="ARBA00022538"/>
    </source>
</evidence>
<dbReference type="GO" id="GO:0015297">
    <property type="term" value="F:antiporter activity"/>
    <property type="evidence" value="ECO:0007669"/>
    <property type="project" value="UniProtKB-KW"/>
</dbReference>
<gene>
    <name evidence="13" type="ORF">WL1483_4342</name>
</gene>
<dbReference type="AlphaFoldDB" id="A0A0S2SPZ7"/>
<evidence type="ECO:0000256" key="5">
    <source>
        <dbReference type="ARBA" id="ARBA00022692"/>
    </source>
</evidence>
<keyword evidence="3" id="KW-0050">Antiport</keyword>
<reference evidence="14" key="1">
    <citation type="submission" date="2015-10" db="EMBL/GenBank/DDBJ databases">
        <title>Complete Genome Sequence of Aeromonas schubertii strain WL1483.</title>
        <authorList>
            <person name="Liu L."/>
        </authorList>
    </citation>
    <scope>NUCLEOTIDE SEQUENCE [LARGE SCALE GENOMIC DNA]</scope>
    <source>
        <strain evidence="14">WL1483</strain>
    </source>
</reference>
<dbReference type="GO" id="GO:0006813">
    <property type="term" value="P:potassium ion transport"/>
    <property type="evidence" value="ECO:0007669"/>
    <property type="project" value="UniProtKB-KW"/>
</dbReference>
<feature type="transmembrane region" description="Helical" evidence="10">
    <location>
        <begin position="143"/>
        <end position="166"/>
    </location>
</feature>
<keyword evidence="8" id="KW-0406">Ion transport</keyword>
<dbReference type="Pfam" id="PF00999">
    <property type="entry name" value="Na_H_Exchanger"/>
    <property type="match status" value="1"/>
</dbReference>
<dbReference type="InterPro" id="IPR003148">
    <property type="entry name" value="RCK_N"/>
</dbReference>
<dbReference type="Gene3D" id="3.40.50.720">
    <property type="entry name" value="NAD(P)-binding Rossmann-like Domain"/>
    <property type="match status" value="1"/>
</dbReference>
<dbReference type="Proteomes" id="UP000058114">
    <property type="component" value="Chromosome"/>
</dbReference>
<evidence type="ECO:0000313" key="14">
    <source>
        <dbReference type="Proteomes" id="UP000058114"/>
    </source>
</evidence>
<evidence type="ECO:0000256" key="2">
    <source>
        <dbReference type="ARBA" id="ARBA00022448"/>
    </source>
</evidence>
<dbReference type="GO" id="GO:1902600">
    <property type="term" value="P:proton transmembrane transport"/>
    <property type="evidence" value="ECO:0007669"/>
    <property type="project" value="InterPro"/>
</dbReference>
<feature type="domain" description="RCK C-terminal" evidence="12">
    <location>
        <begin position="568"/>
        <end position="647"/>
    </location>
</feature>
<dbReference type="PROSITE" id="PS51201">
    <property type="entry name" value="RCK_N"/>
    <property type="match status" value="1"/>
</dbReference>
<keyword evidence="6" id="KW-0630">Potassium</keyword>
<dbReference type="PATRIC" id="fig|652.5.peg.1122"/>
<keyword evidence="4" id="KW-0633">Potassium transport</keyword>
<evidence type="ECO:0000256" key="6">
    <source>
        <dbReference type="ARBA" id="ARBA00022958"/>
    </source>
</evidence>
<feature type="transmembrane region" description="Helical" evidence="10">
    <location>
        <begin position="216"/>
        <end position="246"/>
    </location>
</feature>
<sequence length="649" mass="71145">MYRELLLLLLVAVLLVALFRRLGLPAILAYLLVGVLLGPYGSGAVSNQEVMHTLGDLGVVFLMFSLGLEFSLPRLIAMRRLVLGVGLLQVLLTSLLCVAVLLAWSFSLPQALVVGGTLAMSSTAVVIKQLGDENLLHTRRAQLGVSVLLFQDLAVVPLLVMIPIFAEPEVEGVALLQLVLIASGKGMLALVGLLAVGKWLLPRLFFEVARVRSDELFVMTTLLVALLAALLTNWLGLSMALGAFLAGMMLGESHYRHQLEVDIRPFRDMLMGLFFVTVGMSMEWQRVAQHWSWVMGAVLALMLCKAVLVMLAGRLMGERKRDSLAAGIMLSQMGEFGFVLLALAAQHGLLSRDQTSLLIGVGVLSIAMTPWLINRSQAWAASLTRSRLLAQSEVAQSGLGKCDHVIIAGFGRVGQTCARFLRLEEIPFLALDLDPERVSEARLAGEQVAFGDAGRREILLAAGLSRARLLIITFDDKRRIEGMLALVKELAPGVKTLVRTRDDTHLEAYLAAGAQEIVPESQEGALMLVSHVLVNCDIPIGRIIRRMEQERRTHYRFLHGFYWGDQSGAGIERELVLERLHPVLLEGQAWAIGRRIEELGLAVHIKEVLREQESLEPLSTLRLMKGDTIILFGNSADIEQGVQRLLEGG</sequence>
<feature type="transmembrane region" description="Helical" evidence="10">
    <location>
        <begin position="324"/>
        <end position="344"/>
    </location>
</feature>
<evidence type="ECO:0000256" key="10">
    <source>
        <dbReference type="SAM" id="Phobius"/>
    </source>
</evidence>
<dbReference type="PANTHER" id="PTHR46157:SF4">
    <property type="entry name" value="K(+) EFFLUX ANTIPORTER 3, CHLOROPLASTIC"/>
    <property type="match status" value="1"/>
</dbReference>
<evidence type="ECO:0000256" key="8">
    <source>
        <dbReference type="ARBA" id="ARBA00023065"/>
    </source>
</evidence>
<dbReference type="Gene3D" id="1.20.1530.20">
    <property type="match status" value="1"/>
</dbReference>
<dbReference type="InterPro" id="IPR006037">
    <property type="entry name" value="RCK_C"/>
</dbReference>
<evidence type="ECO:0000256" key="1">
    <source>
        <dbReference type="ARBA" id="ARBA00004141"/>
    </source>
</evidence>
<feature type="transmembrane region" description="Helical" evidence="10">
    <location>
        <begin position="81"/>
        <end position="106"/>
    </location>
</feature>
<dbReference type="SUPFAM" id="SSF116726">
    <property type="entry name" value="TrkA C-terminal domain-like"/>
    <property type="match status" value="1"/>
</dbReference>
<dbReference type="RefSeq" id="WP_060584654.1">
    <property type="nucleotide sequence ID" value="NZ_CP013067.1"/>
</dbReference>